<feature type="compositionally biased region" description="Polar residues" evidence="1">
    <location>
        <begin position="662"/>
        <end position="692"/>
    </location>
</feature>
<name>A0ABR3G105_9AGAR</name>
<feature type="compositionally biased region" description="Pro residues" evidence="1">
    <location>
        <begin position="476"/>
        <end position="492"/>
    </location>
</feature>
<feature type="region of interest" description="Disordered" evidence="1">
    <location>
        <begin position="1222"/>
        <end position="1261"/>
    </location>
</feature>
<accession>A0ABR3G105</accession>
<evidence type="ECO:0000313" key="4">
    <source>
        <dbReference type="Proteomes" id="UP001465976"/>
    </source>
</evidence>
<dbReference type="CDD" id="cd17716">
    <property type="entry name" value="BRCT_microcephalin_rpt1"/>
    <property type="match status" value="1"/>
</dbReference>
<dbReference type="Gene3D" id="3.40.50.10190">
    <property type="entry name" value="BRCT domain"/>
    <property type="match status" value="1"/>
</dbReference>
<dbReference type="InterPro" id="IPR036420">
    <property type="entry name" value="BRCT_dom_sf"/>
</dbReference>
<sequence>MADLLTLDRRTRSHLVLPDTALQLDRSPLKEARTAARNQVEVAEDKEDDEDSEEDPILLSPKKTNKRTLESPQAPFQQINPRFKRLKSEPYTSPSEVGMTVRPSHSRHGSESTVVAGKRPHVKHSAPPSVSKKPLSYASSENVPNLVSKPRAKSVPIFPTSLPSFPSIDLRHPPPSPTRSRSRSPSKREPKLDITFLPSSSSLPLNTIPDEQESAMDVDVRSPERVRRPVSEEETPIPRKNPSKPHPLPLLTDMASSSKPADAMKTPARGLMSIPTSPLTPIADTPLPVEKDAARADINVATASKAGPSITDITTTTTATNSNPARPPPSSRVPLPKKPNGKSGAAATVDPFKGPPSTAASSSKATAAVGNRKKKAVTNDAFSVLMGNRVQMTDKEKRAAKTAAKRMTAETRMGSAVNSKPSTVKAKMKARTKPELPRAVPIIVEDEDEEVLTVGRQQATSSLNTQIKSQVHPADSPDPMPLEPMPSSPPTSPTSLFSEPQEDAEPRGETIAQIAVEEQAASPLFSSDGDNAEERSEVTRPSPLFSLDGDTPTENTSVPKTSHIDVEQDLESVKSSVPQITPTTSADAPREPDAMVVDEPVDVPVPALPPTTENMMSEENPSPSSKLKGKRGPRKKGPANMPSRPTRVTRSVSSRKQPPEASLQSPNGESNTPPSSRSVETLQATAAETPPSTKRRRTEIEPTQAVEKERTDLETESEHSKRTDLASLEDVLPPHDPEGEMSSELSELPSDMEDDDPEEPPAVLPSTISETPKSKLPIKSKVAPSPSFARATQASIARAALPKTPSKSRSASPSKLPRSSTTFTSRLNDTQHSRPALAVAGSSYAALENALGKLRRPPPSRPNTSLGFSRDSADEDSDAPMESKDDAALRRSALGIGRPSSAGASSSASNSSLPIFKRPAPVQKDSKGIFGSSGTSAGRRPGAIMRGGQSIYDRIAGGARGQKASQRTALPTVIGSPVKGGGTATMVESDVFMEDADAGPSGGQGDLTLADITMGSDVEGSEAEGSSKGKKKAKEDRSRRASMALHALSQSLTDLSTARAAEEPPSPPRRPGLRSTSSSYPSSSSASKNGTESKKDEPTPTLSILSDCKVFVDYRSEDPAMTEIWVKMLKDMGARIMTRLGPMCTHILWKDGLPSTINRYRLLNDPKPFVVGNNWVVTCAQEAKRVEETEYLIEIEDYKFAAAGHKRRKSMIPKLIPDFGDNEDTVDNGNQDGDVSMNSDISMSSDLTPLERARLRQSMRT</sequence>
<evidence type="ECO:0000259" key="2">
    <source>
        <dbReference type="PROSITE" id="PS50172"/>
    </source>
</evidence>
<proteinExistence type="predicted"/>
<feature type="compositionally biased region" description="Basic and acidic residues" evidence="1">
    <location>
        <begin position="706"/>
        <end position="724"/>
    </location>
</feature>
<feature type="region of interest" description="Disordered" evidence="1">
    <location>
        <begin position="28"/>
        <end position="285"/>
    </location>
</feature>
<feature type="compositionally biased region" description="Polar residues" evidence="1">
    <location>
        <begin position="1227"/>
        <end position="1247"/>
    </location>
</feature>
<feature type="region of interest" description="Disordered" evidence="1">
    <location>
        <begin position="447"/>
        <end position="836"/>
    </location>
</feature>
<feature type="compositionally biased region" description="Basic and acidic residues" evidence="1">
    <location>
        <begin position="218"/>
        <end position="231"/>
    </location>
</feature>
<feature type="region of interest" description="Disordered" evidence="1">
    <location>
        <begin position="406"/>
        <end position="434"/>
    </location>
</feature>
<evidence type="ECO:0000313" key="3">
    <source>
        <dbReference type="EMBL" id="KAL0581327.1"/>
    </source>
</evidence>
<dbReference type="SUPFAM" id="SSF52113">
    <property type="entry name" value="BRCT domain"/>
    <property type="match status" value="1"/>
</dbReference>
<feature type="compositionally biased region" description="Polar residues" evidence="1">
    <location>
        <begin position="611"/>
        <end position="625"/>
    </location>
</feature>
<gene>
    <name evidence="3" type="ORF">V5O48_000703</name>
</gene>
<dbReference type="Proteomes" id="UP001465976">
    <property type="component" value="Unassembled WGS sequence"/>
</dbReference>
<feature type="domain" description="BRCT" evidence="2">
    <location>
        <begin position="1100"/>
        <end position="1193"/>
    </location>
</feature>
<feature type="compositionally biased region" description="Low complexity" evidence="1">
    <location>
        <begin position="1073"/>
        <end position="1087"/>
    </location>
</feature>
<feature type="region of interest" description="Disordered" evidence="1">
    <location>
        <begin position="850"/>
        <end position="982"/>
    </location>
</feature>
<dbReference type="PROSITE" id="PS50172">
    <property type="entry name" value="BRCT"/>
    <property type="match status" value="1"/>
</dbReference>
<dbReference type="EMBL" id="JBAHYK010000012">
    <property type="protein sequence ID" value="KAL0581327.1"/>
    <property type="molecule type" value="Genomic_DNA"/>
</dbReference>
<protein>
    <recommendedName>
        <fullName evidence="2">BRCT domain-containing protein</fullName>
    </recommendedName>
</protein>
<feature type="compositionally biased region" description="Low complexity" evidence="1">
    <location>
        <begin position="308"/>
        <end position="324"/>
    </location>
</feature>
<feature type="compositionally biased region" description="Polar residues" evidence="1">
    <location>
        <begin position="805"/>
        <end position="830"/>
    </location>
</feature>
<feature type="compositionally biased region" description="Low complexity" evidence="1">
    <location>
        <begin position="642"/>
        <end position="655"/>
    </location>
</feature>
<feature type="compositionally biased region" description="Low complexity" evidence="1">
    <location>
        <begin position="357"/>
        <end position="368"/>
    </location>
</feature>
<feature type="compositionally biased region" description="Low complexity" evidence="1">
    <location>
        <begin position="740"/>
        <end position="749"/>
    </location>
</feature>
<feature type="compositionally biased region" description="Basic residues" evidence="1">
    <location>
        <begin position="627"/>
        <end position="637"/>
    </location>
</feature>
<dbReference type="Pfam" id="PF00533">
    <property type="entry name" value="BRCT"/>
    <property type="match status" value="1"/>
</dbReference>
<feature type="compositionally biased region" description="Low complexity" evidence="1">
    <location>
        <begin position="789"/>
        <end position="800"/>
    </location>
</feature>
<keyword evidence="4" id="KW-1185">Reference proteome</keyword>
<feature type="compositionally biased region" description="Polar residues" evidence="1">
    <location>
        <begin position="455"/>
        <end position="469"/>
    </location>
</feature>
<feature type="region of interest" description="Disordered" evidence="1">
    <location>
        <begin position="300"/>
        <end position="374"/>
    </location>
</feature>
<feature type="compositionally biased region" description="Acidic residues" evidence="1">
    <location>
        <begin position="750"/>
        <end position="759"/>
    </location>
</feature>
<feature type="compositionally biased region" description="Low complexity" evidence="1">
    <location>
        <begin position="594"/>
        <end position="605"/>
    </location>
</feature>
<feature type="compositionally biased region" description="Polar residues" evidence="1">
    <location>
        <begin position="573"/>
        <end position="586"/>
    </location>
</feature>
<feature type="compositionally biased region" description="Polar residues" evidence="1">
    <location>
        <begin position="70"/>
        <end position="80"/>
    </location>
</feature>
<feature type="region of interest" description="Disordered" evidence="1">
    <location>
        <begin position="1017"/>
        <end position="1100"/>
    </location>
</feature>
<dbReference type="InterPro" id="IPR001357">
    <property type="entry name" value="BRCT_dom"/>
</dbReference>
<comment type="caution">
    <text evidence="3">The sequence shown here is derived from an EMBL/GenBank/DDBJ whole genome shotgun (WGS) entry which is preliminary data.</text>
</comment>
<feature type="compositionally biased region" description="Low complexity" evidence="1">
    <location>
        <begin position="900"/>
        <end position="912"/>
    </location>
</feature>
<evidence type="ECO:0000256" key="1">
    <source>
        <dbReference type="SAM" id="MobiDB-lite"/>
    </source>
</evidence>
<reference evidence="3 4" key="1">
    <citation type="submission" date="2024-02" db="EMBL/GenBank/DDBJ databases">
        <title>A draft genome for the cacao thread blight pathogen Marasmius crinis-equi.</title>
        <authorList>
            <person name="Cohen S.P."/>
            <person name="Baruah I.K."/>
            <person name="Amoako-Attah I."/>
            <person name="Bukari Y."/>
            <person name="Meinhardt L.W."/>
            <person name="Bailey B.A."/>
        </authorList>
    </citation>
    <scope>NUCLEOTIDE SEQUENCE [LARGE SCALE GENOMIC DNA]</scope>
    <source>
        <strain evidence="3 4">GH-76</strain>
    </source>
</reference>
<organism evidence="3 4">
    <name type="scientific">Marasmius crinis-equi</name>
    <dbReference type="NCBI Taxonomy" id="585013"/>
    <lineage>
        <taxon>Eukaryota</taxon>
        <taxon>Fungi</taxon>
        <taxon>Dikarya</taxon>
        <taxon>Basidiomycota</taxon>
        <taxon>Agaricomycotina</taxon>
        <taxon>Agaricomycetes</taxon>
        <taxon>Agaricomycetidae</taxon>
        <taxon>Agaricales</taxon>
        <taxon>Marasmiineae</taxon>
        <taxon>Marasmiaceae</taxon>
        <taxon>Marasmius</taxon>
    </lineage>
</organism>
<feature type="compositionally biased region" description="Acidic residues" evidence="1">
    <location>
        <begin position="42"/>
        <end position="56"/>
    </location>
</feature>